<reference evidence="2" key="1">
    <citation type="submission" date="2020-06" db="EMBL/GenBank/DDBJ databases">
        <title>Draft genome of Bugula neritina, a colonial animal packing powerful symbionts and potential medicines.</title>
        <authorList>
            <person name="Rayko M."/>
        </authorList>
    </citation>
    <scope>NUCLEOTIDE SEQUENCE [LARGE SCALE GENOMIC DNA]</scope>
    <source>
        <strain evidence="2">Kwan_BN1</strain>
    </source>
</reference>
<evidence type="ECO:0000256" key="1">
    <source>
        <dbReference type="SAM" id="Phobius"/>
    </source>
</evidence>
<dbReference type="Proteomes" id="UP000593567">
    <property type="component" value="Unassembled WGS sequence"/>
</dbReference>
<dbReference type="GO" id="GO:0008017">
    <property type="term" value="F:microtubule binding"/>
    <property type="evidence" value="ECO:0007669"/>
    <property type="project" value="TreeGrafter"/>
</dbReference>
<dbReference type="Pfam" id="PF21033">
    <property type="entry name" value="RMD1-3"/>
    <property type="match status" value="1"/>
</dbReference>
<dbReference type="InterPro" id="IPR049039">
    <property type="entry name" value="RMD1-3_a_helical_rpt"/>
</dbReference>
<feature type="transmembrane region" description="Helical" evidence="1">
    <location>
        <begin position="12"/>
        <end position="32"/>
    </location>
</feature>
<dbReference type="OrthoDB" id="512473at2759"/>
<dbReference type="GO" id="GO:0097431">
    <property type="term" value="C:mitotic spindle pole"/>
    <property type="evidence" value="ECO:0007669"/>
    <property type="project" value="TreeGrafter"/>
</dbReference>
<sequence>MLSSGETKYLAIAAACGVAVGAVAGAVGYAAFTKTPLSSRRNSVACLQCSPQHTSPLHAGSIAVPAVSSNGDGTSFDAMAGPDPSQLLEELSNRIASLELAIKSKLLSKSGTNLSSGGYLTANELSDDESDEEFQDVTNDSGDEIFFHSSTSPKQVQPKPVVEESVTVASVTSPVSSSAVTGSIDYADIDRCLCSDLPEDNDAAYTKLSDLHQSNTSNPEFLWRYAKAVHQKNLASSDIHMKKDYAYRAKDLAFAALACDGGDGIADVHKWCAITVGNIGDYVSIQMKISNGCIFKERIDAAIRLNSRDEMSQHLLGRWCFSVYMMSWIEKKMATSLVPNFPKATIDEALNAFQLSEAIKPNHWIDNQLYLAKVLQS</sequence>
<keyword evidence="1" id="KW-1133">Transmembrane helix</keyword>
<name>A0A7J7J3S7_BUGNE</name>
<evidence type="ECO:0000313" key="2">
    <source>
        <dbReference type="EMBL" id="KAF6020306.1"/>
    </source>
</evidence>
<keyword evidence="3" id="KW-1185">Reference proteome</keyword>
<dbReference type="EMBL" id="VXIV02003181">
    <property type="protein sequence ID" value="KAF6020306.1"/>
    <property type="molecule type" value="Genomic_DNA"/>
</dbReference>
<dbReference type="PANTHER" id="PTHR16056">
    <property type="entry name" value="REGULATOR OF MICROTUBULE DYNAMICS PROTEIN"/>
    <property type="match status" value="1"/>
</dbReference>
<dbReference type="GO" id="GO:0005876">
    <property type="term" value="C:spindle microtubule"/>
    <property type="evidence" value="ECO:0007669"/>
    <property type="project" value="TreeGrafter"/>
</dbReference>
<dbReference type="PANTHER" id="PTHR16056:SF37">
    <property type="entry name" value="REGULATOR OF MICROTUBULE DYNAMICS PROTEIN 3-LIKE ISOFORM X1"/>
    <property type="match status" value="1"/>
</dbReference>
<gene>
    <name evidence="2" type="ORF">EB796_021373</name>
</gene>
<comment type="caution">
    <text evidence="2">The sequence shown here is derived from an EMBL/GenBank/DDBJ whole genome shotgun (WGS) entry which is preliminary data.</text>
</comment>
<organism evidence="2 3">
    <name type="scientific">Bugula neritina</name>
    <name type="common">Brown bryozoan</name>
    <name type="synonym">Sertularia neritina</name>
    <dbReference type="NCBI Taxonomy" id="10212"/>
    <lineage>
        <taxon>Eukaryota</taxon>
        <taxon>Metazoa</taxon>
        <taxon>Spiralia</taxon>
        <taxon>Lophotrochozoa</taxon>
        <taxon>Bryozoa</taxon>
        <taxon>Gymnolaemata</taxon>
        <taxon>Cheilostomatida</taxon>
        <taxon>Flustrina</taxon>
        <taxon>Buguloidea</taxon>
        <taxon>Bugulidae</taxon>
        <taxon>Bugula</taxon>
    </lineage>
</organism>
<protein>
    <submittedName>
        <fullName evidence="2">RMDN2</fullName>
    </submittedName>
</protein>
<evidence type="ECO:0000313" key="3">
    <source>
        <dbReference type="Proteomes" id="UP000593567"/>
    </source>
</evidence>
<proteinExistence type="predicted"/>
<dbReference type="AlphaFoldDB" id="A0A7J7J3S7"/>
<accession>A0A7J7J3S7</accession>
<dbReference type="GO" id="GO:0005739">
    <property type="term" value="C:mitochondrion"/>
    <property type="evidence" value="ECO:0007669"/>
    <property type="project" value="TreeGrafter"/>
</dbReference>
<keyword evidence="1" id="KW-0812">Transmembrane</keyword>
<keyword evidence="1" id="KW-0472">Membrane</keyword>